<sequence>DRSARLPPYGKKRLKTCSFTFRNALLNIKEELQKAISTMTARATHSADVAANTSKNVAEKLDLALAIDKRISKLASQAIDYSSQLSGFDSGLATQMASFQEQMSQIKRELKEGLGRLEHVTANAESAGWYFNDCTC</sequence>
<evidence type="ECO:0000313" key="1">
    <source>
        <dbReference type="EMBL" id="KAH9644725.1"/>
    </source>
</evidence>
<reference evidence="1" key="1">
    <citation type="journal article" date="2021" name="G3 (Bethesda)">
        <title>Genome and transcriptome analysis of the beet armyworm Spodoptera exigua reveals targets for pest control. .</title>
        <authorList>
            <person name="Simon S."/>
            <person name="Breeschoten T."/>
            <person name="Jansen H.J."/>
            <person name="Dirks R.P."/>
            <person name="Schranz M.E."/>
            <person name="Ros V.I.D."/>
        </authorList>
    </citation>
    <scope>NUCLEOTIDE SEQUENCE</scope>
    <source>
        <strain evidence="1">TB_SE_WUR_2020</strain>
    </source>
</reference>
<organism evidence="1 2">
    <name type="scientific">Spodoptera exigua</name>
    <name type="common">Beet armyworm</name>
    <name type="synonym">Noctua fulgens</name>
    <dbReference type="NCBI Taxonomy" id="7107"/>
    <lineage>
        <taxon>Eukaryota</taxon>
        <taxon>Metazoa</taxon>
        <taxon>Ecdysozoa</taxon>
        <taxon>Arthropoda</taxon>
        <taxon>Hexapoda</taxon>
        <taxon>Insecta</taxon>
        <taxon>Pterygota</taxon>
        <taxon>Neoptera</taxon>
        <taxon>Endopterygota</taxon>
        <taxon>Lepidoptera</taxon>
        <taxon>Glossata</taxon>
        <taxon>Ditrysia</taxon>
        <taxon>Noctuoidea</taxon>
        <taxon>Noctuidae</taxon>
        <taxon>Amphipyrinae</taxon>
        <taxon>Spodoptera</taxon>
    </lineage>
</organism>
<accession>A0A922MWS1</accession>
<dbReference type="EMBL" id="JACEFF010000068">
    <property type="protein sequence ID" value="KAH9644725.1"/>
    <property type="molecule type" value="Genomic_DNA"/>
</dbReference>
<evidence type="ECO:0000313" key="2">
    <source>
        <dbReference type="Proteomes" id="UP000814243"/>
    </source>
</evidence>
<dbReference type="AlphaFoldDB" id="A0A922MWS1"/>
<feature type="non-terminal residue" evidence="1">
    <location>
        <position position="1"/>
    </location>
</feature>
<gene>
    <name evidence="1" type="ORF">HF086_003830</name>
</gene>
<comment type="caution">
    <text evidence="1">The sequence shown here is derived from an EMBL/GenBank/DDBJ whole genome shotgun (WGS) entry which is preliminary data.</text>
</comment>
<dbReference type="Proteomes" id="UP000814243">
    <property type="component" value="Unassembled WGS sequence"/>
</dbReference>
<name>A0A922MWS1_SPOEX</name>
<protein>
    <submittedName>
        <fullName evidence="1">Uncharacterized protein</fullName>
    </submittedName>
</protein>
<proteinExistence type="predicted"/>